<dbReference type="PANTHER" id="PTHR21398:SF22">
    <property type="entry name" value="IP12060P-RELATED"/>
    <property type="match status" value="1"/>
</dbReference>
<dbReference type="PROSITE" id="PS51257">
    <property type="entry name" value="PROKAR_LIPOPROTEIN"/>
    <property type="match status" value="1"/>
</dbReference>
<feature type="chain" id="PRO_5027119435" evidence="1">
    <location>
        <begin position="23"/>
        <end position="202"/>
    </location>
</feature>
<protein>
    <submittedName>
        <fullName evidence="3">Uncharacterized protein LOC115889330</fullName>
    </submittedName>
</protein>
<dbReference type="GeneID" id="115889330"/>
<keyword evidence="2" id="KW-1185">Reference proteome</keyword>
<reference evidence="3" key="1">
    <citation type="submission" date="2025-08" db="UniProtKB">
        <authorList>
            <consortium name="RefSeq"/>
        </authorList>
    </citation>
    <scope>IDENTIFICATION</scope>
    <source>
        <tissue evidence="3">Gonads</tissue>
    </source>
</reference>
<dbReference type="SMART" id="SM00718">
    <property type="entry name" value="DM4_12"/>
    <property type="match status" value="1"/>
</dbReference>
<dbReference type="AlphaFoldDB" id="A0A6J2YPE9"/>
<proteinExistence type="predicted"/>
<gene>
    <name evidence="3" type="primary">LOC115889330</name>
</gene>
<keyword evidence="1" id="KW-0732">Signal</keyword>
<organism evidence="2 3">
    <name type="scientific">Sitophilus oryzae</name>
    <name type="common">Rice weevil</name>
    <name type="synonym">Curculio oryzae</name>
    <dbReference type="NCBI Taxonomy" id="7048"/>
    <lineage>
        <taxon>Eukaryota</taxon>
        <taxon>Metazoa</taxon>
        <taxon>Ecdysozoa</taxon>
        <taxon>Arthropoda</taxon>
        <taxon>Hexapoda</taxon>
        <taxon>Insecta</taxon>
        <taxon>Pterygota</taxon>
        <taxon>Neoptera</taxon>
        <taxon>Endopterygota</taxon>
        <taxon>Coleoptera</taxon>
        <taxon>Polyphaga</taxon>
        <taxon>Cucujiformia</taxon>
        <taxon>Curculionidae</taxon>
        <taxon>Dryophthorinae</taxon>
        <taxon>Sitophilus</taxon>
    </lineage>
</organism>
<sequence length="202" mass="22726">MRNRVLILCLLVLSCIFLISDGIIHEYKNKLFHFPYGSPFMGILTAFAIPLKVNTPGDVFLAVNFEASYSLPENETTLYWPPIVGDTARQILYEIFERKLESHGHPGRDCLLRAICESAEFSTKNTGVLGDIVHIVLTPSSSSNTNLTTHYAEAENQARKKGRCKKYKKSCSFSILNMFSWIGSIFDDLGRLAKMEPSIKTI</sequence>
<dbReference type="Proteomes" id="UP000504635">
    <property type="component" value="Unplaced"/>
</dbReference>
<dbReference type="KEGG" id="soy:115889330"/>
<evidence type="ECO:0000313" key="2">
    <source>
        <dbReference type="Proteomes" id="UP000504635"/>
    </source>
</evidence>
<dbReference type="InterPro" id="IPR006631">
    <property type="entry name" value="DM4_12"/>
</dbReference>
<dbReference type="PANTHER" id="PTHR21398">
    <property type="entry name" value="AGAP007094-PA"/>
    <property type="match status" value="1"/>
</dbReference>
<feature type="signal peptide" evidence="1">
    <location>
        <begin position="1"/>
        <end position="22"/>
    </location>
</feature>
<dbReference type="OrthoDB" id="6340174at2759"/>
<dbReference type="Pfam" id="PF07841">
    <property type="entry name" value="DM4_12"/>
    <property type="match status" value="1"/>
</dbReference>
<evidence type="ECO:0000313" key="3">
    <source>
        <dbReference type="RefSeq" id="XP_030765159.1"/>
    </source>
</evidence>
<evidence type="ECO:0000256" key="1">
    <source>
        <dbReference type="SAM" id="SignalP"/>
    </source>
</evidence>
<accession>A0A6J2YPE9</accession>
<name>A0A6J2YPE9_SITOR</name>
<dbReference type="InParanoid" id="A0A6J2YPE9"/>
<dbReference type="RefSeq" id="XP_030765159.1">
    <property type="nucleotide sequence ID" value="XM_030909299.1"/>
</dbReference>